<dbReference type="InterPro" id="IPR032675">
    <property type="entry name" value="LRR_dom_sf"/>
</dbReference>
<evidence type="ECO:0000259" key="14">
    <source>
        <dbReference type="Pfam" id="PF08263"/>
    </source>
</evidence>
<comment type="subcellular location">
    <subcellularLocation>
        <location evidence="1">Cell membrane</location>
        <topology evidence="1">Single-pass type I membrane protein</topology>
    </subcellularLocation>
</comment>
<dbReference type="AlphaFoldDB" id="A0AAV1A5E4"/>
<dbReference type="PROSITE" id="PS51450">
    <property type="entry name" value="LRR"/>
    <property type="match status" value="2"/>
</dbReference>
<gene>
    <name evidence="16" type="ORF">VFH_III135080</name>
</gene>
<keyword evidence="5 12" id="KW-0812">Transmembrane</keyword>
<keyword evidence="6 13" id="KW-0732">Signal</keyword>
<reference evidence="16 17" key="1">
    <citation type="submission" date="2023-01" db="EMBL/GenBank/DDBJ databases">
        <authorList>
            <person name="Kreplak J."/>
        </authorList>
    </citation>
    <scope>NUCLEOTIDE SEQUENCE [LARGE SCALE GENOMIC DNA]</scope>
</reference>
<feature type="domain" description="Leucine-rich repeat-containing N-terminal plant-type" evidence="14">
    <location>
        <begin position="33"/>
        <end position="70"/>
    </location>
</feature>
<feature type="transmembrane region" description="Helical" evidence="12">
    <location>
        <begin position="956"/>
        <end position="979"/>
    </location>
</feature>
<keyword evidence="8 12" id="KW-1133">Transmembrane helix</keyword>
<dbReference type="GO" id="GO:0005886">
    <property type="term" value="C:plasma membrane"/>
    <property type="evidence" value="ECO:0007669"/>
    <property type="project" value="UniProtKB-SubCell"/>
</dbReference>
<comment type="similarity">
    <text evidence="2">Belongs to the RLP family.</text>
</comment>
<dbReference type="FunFam" id="3.80.10.10:FF:000111">
    <property type="entry name" value="LRR receptor-like serine/threonine-protein kinase ERECTA"/>
    <property type="match status" value="1"/>
</dbReference>
<sequence length="1021" mass="115153">MARYYKCVVLLLVLIIISQSCLCANSNVPCIEKERQALVDFKASISQHSSNRLTSWKGTYCCQWEGIGCDNVTGHVVKLDLRNPCYSPYWQPRGEDYLDVQYNFYGQMACMLVQSPNVSSSLLQLEHLTYLDLSGNDFSGSSIPMFIGSMGRLEHLSLSDAGFSGNIPISLGNLKSLQFLDLSFNYRFGSLLQLNGDTTWISKLHSLNHLDLSWVTIKDTHNLFQVLNLLPSLLHLSLYDCELDNSLIPPHAFQNKTSLVYLDLSLNMLPSPILESFQNMTSIESLYLSGNSFTLVPSWFCNFEKLTHLDLSHNNLTSIPSRFVDLKRLVYLDLSWNQLALKDYFLSSIINSMCRLKFLILSTNKLYIESMEHFEISKCIRYDLEYLDLGYNHISGHLPTWLEKLENLKYLDFTSNYLHGPIPLSIGKLSKLHELHLSNNIFEGLIPESISQLVNLTDLHLSSNKFYGSIPQNLWKLTNLRYLDLSNNSFNGVIWESLCQLVTLYTLDISSNKLDGSIPESLGKLTNLDYLDLSNNNFNRFVLKSLCQLVNLFHLDVSSNMLDGTMSMEKGCHLNLNYLNLSHNQISGSLPKNISLISLSFSEGLFLGNNHLNGSIPISLCQIPLNSLDLSKNNLSGEIPNCWEDSLEILSEINLSSNKLTGAFPNSFGNLPVLLWLHLNNNNLQGELPVSFRNLKQLLILDLGENQFSGSIPSSWTIDTFPLVQIIRLRQNMLNGSIPTQLCQLKSLKILDLSRNKLHGSIPRCIGHLQGMTLTPLAPAMSPITFEEVSFQGWTSQDAMEVVKGVELNYTKILNLVVHMDLSENNLVGVIPDEITFLTGLHDLSLSKNQLTGEIPQLIGDMKSLESLDMSHNQLSGKIPNTMSALTSLSHLNLSHNNLSGPIPKDNQFSTFNDPSIYAYNPYLCGSPLPNTCPGDLSHGASERKGNEDEDGIEKVWFYFVIALGFGTGLWGVIFTLWFKKNWRHAYFRWVEDVGDEIYVAIVIKVAKLKKMKMKRNHDHE</sequence>
<dbReference type="Pfam" id="PF00560">
    <property type="entry name" value="LRR_1"/>
    <property type="match status" value="6"/>
</dbReference>
<keyword evidence="10" id="KW-0675">Receptor</keyword>
<evidence type="ECO:0000256" key="8">
    <source>
        <dbReference type="ARBA" id="ARBA00022989"/>
    </source>
</evidence>
<evidence type="ECO:0000313" key="16">
    <source>
        <dbReference type="EMBL" id="CAI8604482.1"/>
    </source>
</evidence>
<keyword evidence="4" id="KW-0433">Leucine-rich repeat</keyword>
<dbReference type="PROSITE" id="PS51257">
    <property type="entry name" value="PROKAR_LIPOPROTEIN"/>
    <property type="match status" value="1"/>
</dbReference>
<dbReference type="InterPro" id="IPR003591">
    <property type="entry name" value="Leu-rich_rpt_typical-subtyp"/>
</dbReference>
<evidence type="ECO:0000256" key="5">
    <source>
        <dbReference type="ARBA" id="ARBA00022692"/>
    </source>
</evidence>
<dbReference type="InterPro" id="IPR013210">
    <property type="entry name" value="LRR_N_plant-typ"/>
</dbReference>
<feature type="chain" id="PRO_5043931311" description="Leucine-rich repeat-containing N-terminal plant-type domain-containing protein" evidence="13">
    <location>
        <begin position="24"/>
        <end position="1021"/>
    </location>
</feature>
<evidence type="ECO:0000256" key="7">
    <source>
        <dbReference type="ARBA" id="ARBA00022737"/>
    </source>
</evidence>
<evidence type="ECO:0000259" key="15">
    <source>
        <dbReference type="Pfam" id="PF23598"/>
    </source>
</evidence>
<dbReference type="Proteomes" id="UP001157006">
    <property type="component" value="Chromosome 3"/>
</dbReference>
<accession>A0AAV1A5E4</accession>
<evidence type="ECO:0000256" key="11">
    <source>
        <dbReference type="ARBA" id="ARBA00023180"/>
    </source>
</evidence>
<evidence type="ECO:0000256" key="6">
    <source>
        <dbReference type="ARBA" id="ARBA00022729"/>
    </source>
</evidence>
<dbReference type="SMART" id="SM00365">
    <property type="entry name" value="LRR_SD22"/>
    <property type="match status" value="8"/>
</dbReference>
<dbReference type="PANTHER" id="PTHR48063">
    <property type="entry name" value="LRR RECEPTOR-LIKE KINASE"/>
    <property type="match status" value="1"/>
</dbReference>
<evidence type="ECO:0000256" key="13">
    <source>
        <dbReference type="SAM" id="SignalP"/>
    </source>
</evidence>
<evidence type="ECO:0000256" key="12">
    <source>
        <dbReference type="SAM" id="Phobius"/>
    </source>
</evidence>
<keyword evidence="7" id="KW-0677">Repeat</keyword>
<dbReference type="Pfam" id="PF08263">
    <property type="entry name" value="LRRNT_2"/>
    <property type="match status" value="1"/>
</dbReference>
<evidence type="ECO:0000313" key="17">
    <source>
        <dbReference type="Proteomes" id="UP001157006"/>
    </source>
</evidence>
<dbReference type="Pfam" id="PF13855">
    <property type="entry name" value="LRR_8"/>
    <property type="match status" value="4"/>
</dbReference>
<organism evidence="16 17">
    <name type="scientific">Vicia faba</name>
    <name type="common">Broad bean</name>
    <name type="synonym">Faba vulgaris</name>
    <dbReference type="NCBI Taxonomy" id="3906"/>
    <lineage>
        <taxon>Eukaryota</taxon>
        <taxon>Viridiplantae</taxon>
        <taxon>Streptophyta</taxon>
        <taxon>Embryophyta</taxon>
        <taxon>Tracheophyta</taxon>
        <taxon>Spermatophyta</taxon>
        <taxon>Magnoliopsida</taxon>
        <taxon>eudicotyledons</taxon>
        <taxon>Gunneridae</taxon>
        <taxon>Pentapetalae</taxon>
        <taxon>rosids</taxon>
        <taxon>fabids</taxon>
        <taxon>Fabales</taxon>
        <taxon>Fabaceae</taxon>
        <taxon>Papilionoideae</taxon>
        <taxon>50 kb inversion clade</taxon>
        <taxon>NPAAA clade</taxon>
        <taxon>Hologalegina</taxon>
        <taxon>IRL clade</taxon>
        <taxon>Fabeae</taxon>
        <taxon>Vicia</taxon>
    </lineage>
</organism>
<keyword evidence="9 12" id="KW-0472">Membrane</keyword>
<dbReference type="PRINTS" id="PR00019">
    <property type="entry name" value="LEURICHRPT"/>
</dbReference>
<dbReference type="SUPFAM" id="SSF52058">
    <property type="entry name" value="L domain-like"/>
    <property type="match status" value="3"/>
</dbReference>
<dbReference type="InterPro" id="IPR001611">
    <property type="entry name" value="Leu-rich_rpt"/>
</dbReference>
<name>A0AAV1A5E4_VICFA</name>
<feature type="signal peptide" evidence="13">
    <location>
        <begin position="1"/>
        <end position="23"/>
    </location>
</feature>
<keyword evidence="11" id="KW-0325">Glycoprotein</keyword>
<protein>
    <recommendedName>
        <fullName evidence="18">Leucine-rich repeat-containing N-terminal plant-type domain-containing protein</fullName>
    </recommendedName>
</protein>
<proteinExistence type="inferred from homology"/>
<dbReference type="InterPro" id="IPR046956">
    <property type="entry name" value="RLP23-like"/>
</dbReference>
<evidence type="ECO:0000256" key="10">
    <source>
        <dbReference type="ARBA" id="ARBA00023170"/>
    </source>
</evidence>
<dbReference type="FunFam" id="3.80.10.10:FF:000095">
    <property type="entry name" value="LRR receptor-like serine/threonine-protein kinase GSO1"/>
    <property type="match status" value="2"/>
</dbReference>
<dbReference type="Gene3D" id="3.80.10.10">
    <property type="entry name" value="Ribonuclease Inhibitor"/>
    <property type="match status" value="5"/>
</dbReference>
<evidence type="ECO:0000256" key="3">
    <source>
        <dbReference type="ARBA" id="ARBA00022475"/>
    </source>
</evidence>
<dbReference type="EMBL" id="OX451738">
    <property type="protein sequence ID" value="CAI8604482.1"/>
    <property type="molecule type" value="Genomic_DNA"/>
</dbReference>
<evidence type="ECO:0008006" key="18">
    <source>
        <dbReference type="Google" id="ProtNLM"/>
    </source>
</evidence>
<dbReference type="SMART" id="SM00369">
    <property type="entry name" value="LRR_TYP"/>
    <property type="match status" value="15"/>
</dbReference>
<dbReference type="Pfam" id="PF23598">
    <property type="entry name" value="LRR_14"/>
    <property type="match status" value="1"/>
</dbReference>
<evidence type="ECO:0000256" key="2">
    <source>
        <dbReference type="ARBA" id="ARBA00009592"/>
    </source>
</evidence>
<dbReference type="InterPro" id="IPR055414">
    <property type="entry name" value="LRR_R13L4/SHOC2-like"/>
</dbReference>
<keyword evidence="3" id="KW-1003">Cell membrane</keyword>
<evidence type="ECO:0000256" key="4">
    <source>
        <dbReference type="ARBA" id="ARBA00022614"/>
    </source>
</evidence>
<evidence type="ECO:0000256" key="9">
    <source>
        <dbReference type="ARBA" id="ARBA00023136"/>
    </source>
</evidence>
<dbReference type="PANTHER" id="PTHR48063:SF112">
    <property type="entry name" value="RECEPTOR LIKE PROTEIN 30-LIKE"/>
    <property type="match status" value="1"/>
</dbReference>
<evidence type="ECO:0000256" key="1">
    <source>
        <dbReference type="ARBA" id="ARBA00004251"/>
    </source>
</evidence>
<feature type="domain" description="Disease resistance R13L4/SHOC-2-like LRR" evidence="15">
    <location>
        <begin position="382"/>
        <end position="513"/>
    </location>
</feature>
<keyword evidence="17" id="KW-1185">Reference proteome</keyword>